<dbReference type="Proteomes" id="UP000030595">
    <property type="component" value="Unassembled WGS sequence"/>
</dbReference>
<feature type="transmembrane region" description="Helical" evidence="1">
    <location>
        <begin position="46"/>
        <end position="66"/>
    </location>
</feature>
<feature type="transmembrane region" description="Helical" evidence="1">
    <location>
        <begin position="92"/>
        <end position="110"/>
    </location>
</feature>
<protein>
    <submittedName>
        <fullName evidence="2">Membrane protein</fullName>
    </submittedName>
</protein>
<proteinExistence type="predicted"/>
<sequence>MNKKIEKKLFNLFTGEITATILFAIVYVLYIEAMEWSPQYLLPNSSIYSFILLEFILLQGSIYWFLKWKQVKRKDFTNLKEGYLLLYKGLRIINLILIAVGIVVCMLLFINGAVNRYLYLGIFAFAIIEHINYYHIRLSYMSYQEIKEFIRQKGFRCSKLAKELKDLKN</sequence>
<reference evidence="2 3" key="1">
    <citation type="submission" date="2014-02" db="EMBL/GenBank/DDBJ databases">
        <title>Draft genome sequence of Lysinibacillus massiliensis CCUG 49529.</title>
        <authorList>
            <person name="Zhang F."/>
            <person name="Wang G."/>
            <person name="Zhang L."/>
        </authorList>
    </citation>
    <scope>NUCLEOTIDE SEQUENCE [LARGE SCALE GENOMIC DNA]</scope>
    <source>
        <strain evidence="2 3">CCUG 49529</strain>
    </source>
</reference>
<name>A0A0A3IXE0_9BACL</name>
<dbReference type="eggNOG" id="ENOG5032VTI">
    <property type="taxonomic scope" value="Bacteria"/>
</dbReference>
<feature type="transmembrane region" description="Helical" evidence="1">
    <location>
        <begin position="12"/>
        <end position="31"/>
    </location>
</feature>
<keyword evidence="3" id="KW-1185">Reference proteome</keyword>
<organism evidence="2 3">
    <name type="scientific">Ureibacillus massiliensis 4400831 = CIP 108448 = CCUG 49529</name>
    <dbReference type="NCBI Taxonomy" id="1211035"/>
    <lineage>
        <taxon>Bacteria</taxon>
        <taxon>Bacillati</taxon>
        <taxon>Bacillota</taxon>
        <taxon>Bacilli</taxon>
        <taxon>Bacillales</taxon>
        <taxon>Caryophanaceae</taxon>
        <taxon>Ureibacillus</taxon>
    </lineage>
</organism>
<dbReference type="EMBL" id="JPVQ01000046">
    <property type="protein sequence ID" value="KGR89439.1"/>
    <property type="molecule type" value="Genomic_DNA"/>
</dbReference>
<evidence type="ECO:0000313" key="3">
    <source>
        <dbReference type="Proteomes" id="UP000030595"/>
    </source>
</evidence>
<evidence type="ECO:0000313" key="2">
    <source>
        <dbReference type="EMBL" id="KGR89439.1"/>
    </source>
</evidence>
<accession>A0A0A3IXE0</accession>
<keyword evidence="1" id="KW-0472">Membrane</keyword>
<dbReference type="RefSeq" id="WP_036179245.1">
    <property type="nucleotide sequence ID" value="NZ_AVCZ01000046.1"/>
</dbReference>
<evidence type="ECO:0000256" key="1">
    <source>
        <dbReference type="SAM" id="Phobius"/>
    </source>
</evidence>
<gene>
    <name evidence="2" type="ORF">CD30_16955</name>
</gene>
<keyword evidence="1" id="KW-0812">Transmembrane</keyword>
<keyword evidence="1" id="KW-1133">Transmembrane helix</keyword>
<dbReference type="OrthoDB" id="4826010at2"/>
<comment type="caution">
    <text evidence="2">The sequence shown here is derived from an EMBL/GenBank/DDBJ whole genome shotgun (WGS) entry which is preliminary data.</text>
</comment>
<dbReference type="AlphaFoldDB" id="A0A0A3IXE0"/>
<feature type="transmembrane region" description="Helical" evidence="1">
    <location>
        <begin position="116"/>
        <end position="134"/>
    </location>
</feature>